<evidence type="ECO:0008006" key="4">
    <source>
        <dbReference type="Google" id="ProtNLM"/>
    </source>
</evidence>
<accession>A0A7I7NXZ3</accession>
<reference evidence="2 3" key="1">
    <citation type="journal article" date="2019" name="Emerg. Microbes Infect.">
        <title>Comprehensive subspecies identification of 175 nontuberculous mycobacteria species based on 7547 genomic profiles.</title>
        <authorList>
            <person name="Matsumoto Y."/>
            <person name="Kinjo T."/>
            <person name="Motooka D."/>
            <person name="Nabeya D."/>
            <person name="Jung N."/>
            <person name="Uechi K."/>
            <person name="Horii T."/>
            <person name="Iida T."/>
            <person name="Fujita J."/>
            <person name="Nakamura S."/>
        </authorList>
    </citation>
    <scope>NUCLEOTIDE SEQUENCE [LARGE SCALE GENOMIC DNA]</scope>
    <source>
        <strain evidence="2 3">JCM 16018</strain>
    </source>
</reference>
<feature type="region of interest" description="Disordered" evidence="1">
    <location>
        <begin position="62"/>
        <end position="81"/>
    </location>
</feature>
<organism evidence="2 3">
    <name type="scientific">Mycobacterium seoulense</name>
    <dbReference type="NCBI Taxonomy" id="386911"/>
    <lineage>
        <taxon>Bacteria</taxon>
        <taxon>Bacillati</taxon>
        <taxon>Actinomycetota</taxon>
        <taxon>Actinomycetes</taxon>
        <taxon>Mycobacteriales</taxon>
        <taxon>Mycobacteriaceae</taxon>
        <taxon>Mycobacterium</taxon>
    </lineage>
</organism>
<evidence type="ECO:0000313" key="2">
    <source>
        <dbReference type="EMBL" id="BBY00702.1"/>
    </source>
</evidence>
<dbReference type="AlphaFoldDB" id="A0A7I7NXZ3"/>
<dbReference type="KEGG" id="mseo:MSEO_12010"/>
<feature type="compositionally biased region" description="Acidic residues" evidence="1">
    <location>
        <begin position="10"/>
        <end position="19"/>
    </location>
</feature>
<gene>
    <name evidence="2" type="ORF">MSEO_12010</name>
</gene>
<evidence type="ECO:0000256" key="1">
    <source>
        <dbReference type="SAM" id="MobiDB-lite"/>
    </source>
</evidence>
<evidence type="ECO:0000313" key="3">
    <source>
        <dbReference type="Proteomes" id="UP000466632"/>
    </source>
</evidence>
<proteinExistence type="predicted"/>
<dbReference type="Proteomes" id="UP000466632">
    <property type="component" value="Chromosome"/>
</dbReference>
<keyword evidence="3" id="KW-1185">Reference proteome</keyword>
<dbReference type="EMBL" id="AP022582">
    <property type="protein sequence ID" value="BBY00702.1"/>
    <property type="molecule type" value="Genomic_DNA"/>
</dbReference>
<sequence length="173" mass="19342">MEMPPKNLDEDPPDPDADALEGLKNGPRYPFTESPRRHIKMDVRAGVYTIWRGDELIYAGYSGRDGTKSGPAGRLSAHRSGQRSGDKFCVYVFDRFILPKLTADEIRRAAAGDLNLDEIIRAFIAEELEYRYVPRDSQMAAEALERRVIRGELGSRPLLNSIRDDEGDTGDAG</sequence>
<protein>
    <recommendedName>
        <fullName evidence="4">GIY-YIG domain-containing protein</fullName>
    </recommendedName>
</protein>
<feature type="region of interest" description="Disordered" evidence="1">
    <location>
        <begin position="1"/>
        <end position="34"/>
    </location>
</feature>
<dbReference type="RefSeq" id="WP_163677237.1">
    <property type="nucleotide sequence ID" value="NZ_AP022582.1"/>
</dbReference>
<name>A0A7I7NXZ3_9MYCO</name>